<feature type="region of interest" description="Disordered" evidence="1">
    <location>
        <begin position="133"/>
        <end position="191"/>
    </location>
</feature>
<feature type="region of interest" description="Disordered" evidence="1">
    <location>
        <begin position="286"/>
        <end position="354"/>
    </location>
</feature>
<evidence type="ECO:0000256" key="2">
    <source>
        <dbReference type="SAM" id="Phobius"/>
    </source>
</evidence>
<keyword evidence="4" id="KW-1185">Reference proteome</keyword>
<feature type="compositionally biased region" description="Polar residues" evidence="1">
    <location>
        <begin position="297"/>
        <end position="309"/>
    </location>
</feature>
<organism evidence="3 4">
    <name type="scientific">Meripilus lineatus</name>
    <dbReference type="NCBI Taxonomy" id="2056292"/>
    <lineage>
        <taxon>Eukaryota</taxon>
        <taxon>Fungi</taxon>
        <taxon>Dikarya</taxon>
        <taxon>Basidiomycota</taxon>
        <taxon>Agaricomycotina</taxon>
        <taxon>Agaricomycetes</taxon>
        <taxon>Polyporales</taxon>
        <taxon>Meripilaceae</taxon>
        <taxon>Meripilus</taxon>
    </lineage>
</organism>
<name>A0AAD5V1G6_9APHY</name>
<feature type="transmembrane region" description="Helical" evidence="2">
    <location>
        <begin position="83"/>
        <end position="110"/>
    </location>
</feature>
<evidence type="ECO:0000256" key="1">
    <source>
        <dbReference type="SAM" id="MobiDB-lite"/>
    </source>
</evidence>
<dbReference type="EMBL" id="JANAWD010000218">
    <property type="protein sequence ID" value="KAJ3483690.1"/>
    <property type="molecule type" value="Genomic_DNA"/>
</dbReference>
<feature type="compositionally biased region" description="Polar residues" evidence="1">
    <location>
        <begin position="342"/>
        <end position="351"/>
    </location>
</feature>
<comment type="caution">
    <text evidence="3">The sequence shown here is derived from an EMBL/GenBank/DDBJ whole genome shotgun (WGS) entry which is preliminary data.</text>
</comment>
<feature type="compositionally biased region" description="Basic and acidic residues" evidence="1">
    <location>
        <begin position="149"/>
        <end position="176"/>
    </location>
</feature>
<keyword evidence="2" id="KW-0472">Membrane</keyword>
<protein>
    <submittedName>
        <fullName evidence="3">Uncharacterized protein</fullName>
    </submittedName>
</protein>
<accession>A0AAD5V1G6</accession>
<proteinExistence type="predicted"/>
<sequence length="454" mass="49189">MHYPRQDVPSITNVGSFSGAATLSNTDPNPTDSVAVAAPLASTLSQSAPPLAATVTPTISSTFTVPSTSSTAVAEAALHGSQIAVGTVVAVCIGAFVGLSLLIYAFWWWYRRSLPKSRSRAMNGSNADLRNARGEVDKRKARGQSWNRLGDEENVYKDGVPEPERKQSQAEIDEKNFPMFKKTPSMRTTRTDKQLEEHGFDLPPLDFAQKFAEELSLKEPQKPFSRQDSGISWDGETVGDDSFLSLRSVRAESGTMSPSVELAKMTPPAIMHPTHTWHSAEVVTVEEAPEPQEAPRSTANPFFNAQDVQRANSRARSRSNSRTGGRSRATSVSSRTSRVSRPHSQAPSHMTNPFADTEEVVAVPAFKAHMQTDSFGSSSSGNTVPSEHAMKSLIAALDLTKEQVEARLRVASMQPSTMSMSRYSGSSHFAVSSDEDDLSTIHFPVPPSTSTTTT</sequence>
<gene>
    <name evidence="3" type="ORF">NLI96_g6140</name>
</gene>
<feature type="compositionally biased region" description="Low complexity" evidence="1">
    <location>
        <begin position="320"/>
        <end position="339"/>
    </location>
</feature>
<evidence type="ECO:0000313" key="4">
    <source>
        <dbReference type="Proteomes" id="UP001212997"/>
    </source>
</evidence>
<dbReference type="AlphaFoldDB" id="A0AAD5V1G6"/>
<keyword evidence="2" id="KW-1133">Transmembrane helix</keyword>
<keyword evidence="2" id="KW-0812">Transmembrane</keyword>
<evidence type="ECO:0000313" key="3">
    <source>
        <dbReference type="EMBL" id="KAJ3483690.1"/>
    </source>
</evidence>
<reference evidence="3" key="1">
    <citation type="submission" date="2022-07" db="EMBL/GenBank/DDBJ databases">
        <title>Genome Sequence of Physisporinus lineatus.</title>
        <authorList>
            <person name="Buettner E."/>
        </authorList>
    </citation>
    <scope>NUCLEOTIDE SEQUENCE</scope>
    <source>
        <strain evidence="3">VT162</strain>
    </source>
</reference>
<dbReference type="Proteomes" id="UP001212997">
    <property type="component" value="Unassembled WGS sequence"/>
</dbReference>